<feature type="domain" description="HTH hxlR-type" evidence="4">
    <location>
        <begin position="11"/>
        <end position="107"/>
    </location>
</feature>
<evidence type="ECO:0000256" key="2">
    <source>
        <dbReference type="ARBA" id="ARBA00023125"/>
    </source>
</evidence>
<gene>
    <name evidence="5" type="ORF">HQ945_06060</name>
</gene>
<dbReference type="PROSITE" id="PS51118">
    <property type="entry name" value="HTH_HXLR"/>
    <property type="match status" value="1"/>
</dbReference>
<dbReference type="GO" id="GO:0003677">
    <property type="term" value="F:DNA binding"/>
    <property type="evidence" value="ECO:0007669"/>
    <property type="project" value="UniProtKB-KW"/>
</dbReference>
<dbReference type="Proteomes" id="UP000550508">
    <property type="component" value="Unassembled WGS sequence"/>
</dbReference>
<name>A0A849VLY3_9HYPH</name>
<evidence type="ECO:0000313" key="5">
    <source>
        <dbReference type="EMBL" id="NTS30811.1"/>
    </source>
</evidence>
<dbReference type="PANTHER" id="PTHR33204:SF18">
    <property type="entry name" value="TRANSCRIPTIONAL REGULATORY PROTEIN"/>
    <property type="match status" value="1"/>
</dbReference>
<keyword evidence="6" id="KW-1185">Reference proteome</keyword>
<dbReference type="InterPro" id="IPR002577">
    <property type="entry name" value="HTH_HxlR"/>
</dbReference>
<evidence type="ECO:0000256" key="1">
    <source>
        <dbReference type="ARBA" id="ARBA00023015"/>
    </source>
</evidence>
<keyword evidence="1" id="KW-0805">Transcription regulation</keyword>
<proteinExistence type="predicted"/>
<dbReference type="SUPFAM" id="SSF46785">
    <property type="entry name" value="Winged helix' DNA-binding domain"/>
    <property type="match status" value="1"/>
</dbReference>
<dbReference type="SUPFAM" id="SSF55718">
    <property type="entry name" value="SCP-like"/>
    <property type="match status" value="1"/>
</dbReference>
<dbReference type="AlphaFoldDB" id="A0A849VLY3"/>
<keyword evidence="2" id="KW-0238">DNA-binding</keyword>
<evidence type="ECO:0000313" key="6">
    <source>
        <dbReference type="Proteomes" id="UP000550508"/>
    </source>
</evidence>
<reference evidence="5 6" key="1">
    <citation type="submission" date="2020-05" db="EMBL/GenBank/DDBJ databases">
        <authorList>
            <person name="Kim M.K."/>
        </authorList>
    </citation>
    <scope>NUCLEOTIDE SEQUENCE [LARGE SCALE GENOMIC DNA]</scope>
    <source>
        <strain evidence="5 6">BT25</strain>
    </source>
</reference>
<organism evidence="5 6">
    <name type="scientific">Phyllobacterium pellucidum</name>
    <dbReference type="NCBI Taxonomy" id="2740464"/>
    <lineage>
        <taxon>Bacteria</taxon>
        <taxon>Pseudomonadati</taxon>
        <taxon>Pseudomonadota</taxon>
        <taxon>Alphaproteobacteria</taxon>
        <taxon>Hyphomicrobiales</taxon>
        <taxon>Phyllobacteriaceae</taxon>
        <taxon>Phyllobacterium</taxon>
    </lineage>
</organism>
<dbReference type="InterPro" id="IPR036388">
    <property type="entry name" value="WH-like_DNA-bd_sf"/>
</dbReference>
<dbReference type="Pfam" id="PF01638">
    <property type="entry name" value="HxlR"/>
    <property type="match status" value="1"/>
</dbReference>
<keyword evidence="3" id="KW-0804">Transcription</keyword>
<evidence type="ECO:0000256" key="3">
    <source>
        <dbReference type="ARBA" id="ARBA00023163"/>
    </source>
</evidence>
<dbReference type="Gene3D" id="1.10.10.10">
    <property type="entry name" value="Winged helix-like DNA-binding domain superfamily/Winged helix DNA-binding domain"/>
    <property type="match status" value="1"/>
</dbReference>
<evidence type="ECO:0000259" key="4">
    <source>
        <dbReference type="PROSITE" id="PS51118"/>
    </source>
</evidence>
<protein>
    <submittedName>
        <fullName evidence="5">Helix-turn-helix transcriptional regulator</fullName>
    </submittedName>
</protein>
<dbReference type="RefSeq" id="WP_027230452.1">
    <property type="nucleotide sequence ID" value="NZ_CP088292.1"/>
</dbReference>
<accession>A0A849VLY3</accession>
<sequence>MEQRGGYGQFCPVAMASEILCSRWTTLVIREMLMGTTRFNDLRRGVPRMSPALLSKRLKELERAGVVEVVTNANGTTEYHLSPAGEDLRAIVLGIGSWGQRWVESELSLRNLDPSLLMWDMRRNLNPKPLPKRRCTIQFLYPELPETRQNFWLVVDGSSVDLCGFDPGFDVDLLVTSSLKSMTAIWMGLSAVRREVEAGRVEFDGDPSIASAMQQWLGLSTFAPQQRMVS</sequence>
<dbReference type="EMBL" id="JABUMX010000001">
    <property type="protein sequence ID" value="NTS30811.1"/>
    <property type="molecule type" value="Genomic_DNA"/>
</dbReference>
<comment type="caution">
    <text evidence="5">The sequence shown here is derived from an EMBL/GenBank/DDBJ whole genome shotgun (WGS) entry which is preliminary data.</text>
</comment>
<dbReference type="InterPro" id="IPR036390">
    <property type="entry name" value="WH_DNA-bd_sf"/>
</dbReference>
<dbReference type="InterPro" id="IPR036527">
    <property type="entry name" value="SCP2_sterol-bd_dom_sf"/>
</dbReference>
<dbReference type="PANTHER" id="PTHR33204">
    <property type="entry name" value="TRANSCRIPTIONAL REGULATOR, MARR FAMILY"/>
    <property type="match status" value="1"/>
</dbReference>